<dbReference type="Pfam" id="PF00535">
    <property type="entry name" value="Glycos_transf_2"/>
    <property type="match status" value="1"/>
</dbReference>
<evidence type="ECO:0000313" key="3">
    <source>
        <dbReference type="Proteomes" id="UP001378188"/>
    </source>
</evidence>
<name>A0AAW9RPZ8_9HYPH</name>
<dbReference type="EC" id="2.4.-.-" evidence="2"/>
<reference evidence="2 3" key="1">
    <citation type="submission" date="2024-02" db="EMBL/GenBank/DDBJ databases">
        <title>Genome analysis and characterization of Microbaculum marinisediminis sp. nov., isolated from marine sediment.</title>
        <authorList>
            <person name="Du Z.-J."/>
            <person name="Ye Y.-Q."/>
            <person name="Zhang Z.-R."/>
            <person name="Yuan S.-M."/>
            <person name="Zhang X.-Y."/>
        </authorList>
    </citation>
    <scope>NUCLEOTIDE SEQUENCE [LARGE SCALE GENOMIC DNA]</scope>
    <source>
        <strain evidence="2 3">SDUM1044001</strain>
    </source>
</reference>
<gene>
    <name evidence="2" type="ORF">V3328_12730</name>
</gene>
<keyword evidence="2" id="KW-0328">Glycosyltransferase</keyword>
<dbReference type="InterPro" id="IPR029044">
    <property type="entry name" value="Nucleotide-diphossugar_trans"/>
</dbReference>
<keyword evidence="3" id="KW-1185">Reference proteome</keyword>
<dbReference type="PANTHER" id="PTHR22916">
    <property type="entry name" value="GLYCOSYLTRANSFERASE"/>
    <property type="match status" value="1"/>
</dbReference>
<keyword evidence="2" id="KW-0808">Transferase</keyword>
<dbReference type="AlphaFoldDB" id="A0AAW9RPZ8"/>
<dbReference type="SUPFAM" id="SSF53448">
    <property type="entry name" value="Nucleotide-diphospho-sugar transferases"/>
    <property type="match status" value="1"/>
</dbReference>
<dbReference type="EMBL" id="JAZHOF010000004">
    <property type="protein sequence ID" value="MEJ8572347.1"/>
    <property type="molecule type" value="Genomic_DNA"/>
</dbReference>
<dbReference type="InterPro" id="IPR001173">
    <property type="entry name" value="Glyco_trans_2-like"/>
</dbReference>
<dbReference type="Gene3D" id="3.90.550.10">
    <property type="entry name" value="Spore Coat Polysaccharide Biosynthesis Protein SpsA, Chain A"/>
    <property type="match status" value="1"/>
</dbReference>
<sequence>MPSVSVIVPFYKDYAYVKQAVQSVLAENLPDCEVIIVNDNPSDRTDEFLRGCRFSDTVRIVTHETNRGLSAARNTGVDEAVGEIIAYLDADDFYLPQGLRRQVEWHAESGADICHGVTVLREQRGITRPSHSILARDKRWFQINRTDATIADLPALQLIVSSWQSTYKREYLERSGIRFDEAQKKFEDRLYVLETVFSGATFALTSVPTRVWRRRRDSITTSAKSIEDVEMMTALIDKCTALAERAHKDGRIDGIHVRREVAHSLSRLLYELPVLDVAVGNDDVALPLREKLSRSMGRAAPDSELFDDYIVKSLIVDGRRDKRGHPISLEHVASMWKALAADDWESTRRLHLGLAEAAALKPAQKISSQENPVLAAPAVVEGPPAFPDCELILHLGMHKTGTTHLQRQLVRHDDALKKGGTLFPKTGFVDHRDVALKPNATPGHQEFIRAMAARDTAFREEFEREVAGSGCARIVISCENLSFPYADADRRIERVDGAEAFFRNFPKRRIVATIRRPDQYIESMYRERVTNTDTNETRSILEYLNEHRTGLLDYAAMLDPWRNFANGNISLIDYADLRDSPDYLSLFSQSLGMELPGYSARKAGAKPTYESPHWDEIEIIRIVTSTVQDLRKRRSVALGVLNSTHADRARKVDQSVLSVDDRLEILAENRAYCEEFFRSSGFSYDFETVAASLEAERGKWTQPTGIDYQLVQALLNSLHTSEAVIGTAPAKRRFTGKTGSSGGLTRMRSTLMPVYRHMPGPIKSLARSGYRWLAGQPKAVGARSNQQAGA</sequence>
<dbReference type="CDD" id="cd00761">
    <property type="entry name" value="Glyco_tranf_GTA_type"/>
    <property type="match status" value="1"/>
</dbReference>
<dbReference type="GO" id="GO:0016758">
    <property type="term" value="F:hexosyltransferase activity"/>
    <property type="evidence" value="ECO:0007669"/>
    <property type="project" value="UniProtKB-ARBA"/>
</dbReference>
<proteinExistence type="predicted"/>
<dbReference type="Gene3D" id="3.40.50.300">
    <property type="entry name" value="P-loop containing nucleotide triphosphate hydrolases"/>
    <property type="match status" value="1"/>
</dbReference>
<dbReference type="PANTHER" id="PTHR22916:SF3">
    <property type="entry name" value="UDP-GLCNAC:BETAGAL BETA-1,3-N-ACETYLGLUCOSAMINYLTRANSFERASE-LIKE PROTEIN 1"/>
    <property type="match status" value="1"/>
</dbReference>
<feature type="domain" description="Glycosyltransferase 2-like" evidence="1">
    <location>
        <begin position="5"/>
        <end position="173"/>
    </location>
</feature>
<dbReference type="SUPFAM" id="SSF52540">
    <property type="entry name" value="P-loop containing nucleoside triphosphate hydrolases"/>
    <property type="match status" value="1"/>
</dbReference>
<organism evidence="2 3">
    <name type="scientific">Microbaculum marinum</name>
    <dbReference type="NCBI Taxonomy" id="1764581"/>
    <lineage>
        <taxon>Bacteria</taxon>
        <taxon>Pseudomonadati</taxon>
        <taxon>Pseudomonadota</taxon>
        <taxon>Alphaproteobacteria</taxon>
        <taxon>Hyphomicrobiales</taxon>
        <taxon>Tepidamorphaceae</taxon>
        <taxon>Microbaculum</taxon>
    </lineage>
</organism>
<dbReference type="InterPro" id="IPR027417">
    <property type="entry name" value="P-loop_NTPase"/>
</dbReference>
<comment type="caution">
    <text evidence="2">The sequence shown here is derived from an EMBL/GenBank/DDBJ whole genome shotgun (WGS) entry which is preliminary data.</text>
</comment>
<dbReference type="RefSeq" id="WP_340330032.1">
    <property type="nucleotide sequence ID" value="NZ_JAZHOF010000004.1"/>
</dbReference>
<protein>
    <submittedName>
        <fullName evidence="2">Glycosyltransferase family 2 protein</fullName>
        <ecNumber evidence="2">2.4.-.-</ecNumber>
    </submittedName>
</protein>
<dbReference type="Proteomes" id="UP001378188">
    <property type="component" value="Unassembled WGS sequence"/>
</dbReference>
<accession>A0AAW9RPZ8</accession>
<evidence type="ECO:0000313" key="2">
    <source>
        <dbReference type="EMBL" id="MEJ8572347.1"/>
    </source>
</evidence>
<evidence type="ECO:0000259" key="1">
    <source>
        <dbReference type="Pfam" id="PF00535"/>
    </source>
</evidence>
<dbReference type="Pfam" id="PF13469">
    <property type="entry name" value="Sulfotransfer_3"/>
    <property type="match status" value="1"/>
</dbReference>